<sequence length="182" mass="19178">MGAGLEQGGWQGTQGQKYWRGAPAPAQGRAAKQGASRAARRAPFPTTAGWRMLAEHRAEGTGAAGNEAAPWEQWGSAGTERAERRGWAGTCRALRERRGGCIGFNRAKTSCKPVVQQSGLASAGVKQEWGNPAAVACCGLAMLCVGLSARPSPTLLHLPIPSSVLKPQARGWHSTQQGCRLH</sequence>
<feature type="region of interest" description="Disordered" evidence="1">
    <location>
        <begin position="1"/>
        <end position="43"/>
    </location>
</feature>
<organism evidence="2 3">
    <name type="scientific">Bambusicola thoracicus</name>
    <name type="common">Chinese bamboo-partridge</name>
    <name type="synonym">Perdix thoracica</name>
    <dbReference type="NCBI Taxonomy" id="9083"/>
    <lineage>
        <taxon>Eukaryota</taxon>
        <taxon>Metazoa</taxon>
        <taxon>Chordata</taxon>
        <taxon>Craniata</taxon>
        <taxon>Vertebrata</taxon>
        <taxon>Euteleostomi</taxon>
        <taxon>Archelosauria</taxon>
        <taxon>Archosauria</taxon>
        <taxon>Dinosauria</taxon>
        <taxon>Saurischia</taxon>
        <taxon>Theropoda</taxon>
        <taxon>Coelurosauria</taxon>
        <taxon>Aves</taxon>
        <taxon>Neognathae</taxon>
        <taxon>Galloanserae</taxon>
        <taxon>Galliformes</taxon>
        <taxon>Phasianidae</taxon>
        <taxon>Perdicinae</taxon>
        <taxon>Bambusicola</taxon>
    </lineage>
</organism>
<comment type="caution">
    <text evidence="2">The sequence shown here is derived from an EMBL/GenBank/DDBJ whole genome shotgun (WGS) entry which is preliminary data.</text>
</comment>
<feature type="compositionally biased region" description="Low complexity" evidence="1">
    <location>
        <begin position="20"/>
        <end position="37"/>
    </location>
</feature>
<evidence type="ECO:0000256" key="1">
    <source>
        <dbReference type="SAM" id="MobiDB-lite"/>
    </source>
</evidence>
<dbReference type="EMBL" id="PPHD01097501">
    <property type="protein sequence ID" value="POI19641.1"/>
    <property type="molecule type" value="Genomic_DNA"/>
</dbReference>
<proteinExistence type="predicted"/>
<evidence type="ECO:0000313" key="2">
    <source>
        <dbReference type="EMBL" id="POI19641.1"/>
    </source>
</evidence>
<protein>
    <submittedName>
        <fullName evidence="2">Uncharacterized protein</fullName>
    </submittedName>
</protein>
<reference evidence="2 3" key="1">
    <citation type="submission" date="2018-01" db="EMBL/GenBank/DDBJ databases">
        <title>Comparison of the Chinese Bamboo Partridge and Red Junglefowl genome sequences highlights the importance of demography in genome evolution.</title>
        <authorList>
            <person name="Tiley G.P."/>
            <person name="Kimball R.T."/>
            <person name="Braun E.L."/>
            <person name="Burleigh J.G."/>
        </authorList>
    </citation>
    <scope>NUCLEOTIDE SEQUENCE [LARGE SCALE GENOMIC DNA]</scope>
    <source>
        <strain evidence="2">RTK389</strain>
        <tissue evidence="2">Blood</tissue>
    </source>
</reference>
<name>A0A2P4S696_BAMTH</name>
<gene>
    <name evidence="2" type="ORF">CIB84_016613</name>
</gene>
<feature type="compositionally biased region" description="Gly residues" evidence="1">
    <location>
        <begin position="1"/>
        <end position="12"/>
    </location>
</feature>
<dbReference type="AlphaFoldDB" id="A0A2P4S696"/>
<dbReference type="Proteomes" id="UP000237246">
    <property type="component" value="Unassembled WGS sequence"/>
</dbReference>
<evidence type="ECO:0000313" key="3">
    <source>
        <dbReference type="Proteomes" id="UP000237246"/>
    </source>
</evidence>
<accession>A0A2P4S696</accession>
<keyword evidence="3" id="KW-1185">Reference proteome</keyword>